<proteinExistence type="inferred from homology"/>
<dbReference type="InterPro" id="IPR038765">
    <property type="entry name" value="Papain-like_cys_pep_sf"/>
</dbReference>
<dbReference type="RefSeq" id="WP_132871633.1">
    <property type="nucleotide sequence ID" value="NZ_SMGG01000003.1"/>
</dbReference>
<protein>
    <submittedName>
        <fullName evidence="6">NlpC/P60 family protein</fullName>
    </submittedName>
</protein>
<evidence type="ECO:0000256" key="4">
    <source>
        <dbReference type="ARBA" id="ARBA00022807"/>
    </source>
</evidence>
<dbReference type="Proteomes" id="UP000294614">
    <property type="component" value="Unassembled WGS sequence"/>
</dbReference>
<dbReference type="GO" id="GO:0006508">
    <property type="term" value="P:proteolysis"/>
    <property type="evidence" value="ECO:0007669"/>
    <property type="project" value="UniProtKB-KW"/>
</dbReference>
<sequence>MNVNIIASLIITVFFIFSLSGCYRNIQPSEPAAAARPSEETQKPILSWAERNVYGRFDDYELRELTHEEKMSLIEQIKAAEGVRYVWGGENPDTGLDCSGLIIWAYGSLGYKGFRKDENVVHDVTAHDMFTYSATSLSAMADTRELLSYETGDFLFFDMNSDGRIDHVAVFISFDETTDTVSVWDASTNTKMVALREIKNILTKNPLIGRPTKLVPRGEGSLTAR</sequence>
<evidence type="ECO:0000256" key="3">
    <source>
        <dbReference type="ARBA" id="ARBA00022801"/>
    </source>
</evidence>
<reference evidence="6 7" key="1">
    <citation type="submission" date="2019-03" db="EMBL/GenBank/DDBJ databases">
        <title>Genomic Encyclopedia of Type Strains, Phase IV (KMG-IV): sequencing the most valuable type-strain genomes for metagenomic binning, comparative biology and taxonomic classification.</title>
        <authorList>
            <person name="Goeker M."/>
        </authorList>
    </citation>
    <scope>NUCLEOTIDE SEQUENCE [LARGE SCALE GENOMIC DNA]</scope>
    <source>
        <strain evidence="6 7">DSM 24984</strain>
    </source>
</reference>
<evidence type="ECO:0000259" key="5">
    <source>
        <dbReference type="PROSITE" id="PS51935"/>
    </source>
</evidence>
<evidence type="ECO:0000313" key="7">
    <source>
        <dbReference type="Proteomes" id="UP000294614"/>
    </source>
</evidence>
<dbReference type="GO" id="GO:0008234">
    <property type="term" value="F:cysteine-type peptidase activity"/>
    <property type="evidence" value="ECO:0007669"/>
    <property type="project" value="UniProtKB-KW"/>
</dbReference>
<dbReference type="Gene3D" id="3.90.1720.10">
    <property type="entry name" value="endopeptidase domain like (from Nostoc punctiforme)"/>
    <property type="match status" value="1"/>
</dbReference>
<name>A0A4R1KBR7_9BACT</name>
<feature type="domain" description="NlpC/P60" evidence="5">
    <location>
        <begin position="67"/>
        <end position="219"/>
    </location>
</feature>
<keyword evidence="3" id="KW-0378">Hydrolase</keyword>
<dbReference type="InterPro" id="IPR051202">
    <property type="entry name" value="Peptidase_C40"/>
</dbReference>
<comment type="caution">
    <text evidence="6">The sequence shown here is derived from an EMBL/GenBank/DDBJ whole genome shotgun (WGS) entry which is preliminary data.</text>
</comment>
<dbReference type="OrthoDB" id="9807055at2"/>
<gene>
    <name evidence="6" type="ORF">C8D98_0449</name>
</gene>
<organism evidence="6 7">
    <name type="scientific">Seleniivibrio woodruffii</name>
    <dbReference type="NCBI Taxonomy" id="1078050"/>
    <lineage>
        <taxon>Bacteria</taxon>
        <taxon>Pseudomonadati</taxon>
        <taxon>Deferribacterota</taxon>
        <taxon>Deferribacteres</taxon>
        <taxon>Deferribacterales</taxon>
        <taxon>Geovibrionaceae</taxon>
        <taxon>Seleniivibrio</taxon>
    </lineage>
</organism>
<comment type="similarity">
    <text evidence="1">Belongs to the peptidase C40 family.</text>
</comment>
<dbReference type="InterPro" id="IPR000064">
    <property type="entry name" value="NLP_P60_dom"/>
</dbReference>
<dbReference type="SUPFAM" id="SSF54001">
    <property type="entry name" value="Cysteine proteinases"/>
    <property type="match status" value="1"/>
</dbReference>
<keyword evidence="2" id="KW-0645">Protease</keyword>
<keyword evidence="7" id="KW-1185">Reference proteome</keyword>
<keyword evidence="4" id="KW-0788">Thiol protease</keyword>
<dbReference type="AlphaFoldDB" id="A0A4R1KBR7"/>
<evidence type="ECO:0000256" key="2">
    <source>
        <dbReference type="ARBA" id="ARBA00022670"/>
    </source>
</evidence>
<accession>A0A4R1KBR7</accession>
<evidence type="ECO:0000256" key="1">
    <source>
        <dbReference type="ARBA" id="ARBA00007074"/>
    </source>
</evidence>
<dbReference type="EMBL" id="SMGG01000003">
    <property type="protein sequence ID" value="TCK61942.1"/>
    <property type="molecule type" value="Genomic_DNA"/>
</dbReference>
<dbReference type="Pfam" id="PF00877">
    <property type="entry name" value="NLPC_P60"/>
    <property type="match status" value="1"/>
</dbReference>
<dbReference type="PANTHER" id="PTHR47053">
    <property type="entry name" value="MUREIN DD-ENDOPEPTIDASE MEPH-RELATED"/>
    <property type="match status" value="1"/>
</dbReference>
<dbReference type="PROSITE" id="PS51935">
    <property type="entry name" value="NLPC_P60"/>
    <property type="match status" value="1"/>
</dbReference>
<dbReference type="PANTHER" id="PTHR47053:SF1">
    <property type="entry name" value="MUREIN DD-ENDOPEPTIDASE MEPH-RELATED"/>
    <property type="match status" value="1"/>
</dbReference>
<evidence type="ECO:0000313" key="6">
    <source>
        <dbReference type="EMBL" id="TCK61942.1"/>
    </source>
</evidence>